<dbReference type="STRING" id="456.Ljor_1214"/>
<dbReference type="GO" id="GO:0003677">
    <property type="term" value="F:DNA binding"/>
    <property type="evidence" value="ECO:0007669"/>
    <property type="project" value="InterPro"/>
</dbReference>
<dbReference type="InterPro" id="IPR010982">
    <property type="entry name" value="Lambda_DNA-bd_dom_sf"/>
</dbReference>
<dbReference type="InterPro" id="IPR001387">
    <property type="entry name" value="Cro/C1-type_HTH"/>
</dbReference>
<dbReference type="PROSITE" id="PS50943">
    <property type="entry name" value="HTH_CROC1"/>
    <property type="match status" value="1"/>
</dbReference>
<dbReference type="RefSeq" id="WP_238583473.1">
    <property type="nucleotide sequence ID" value="NZ_LNYJ01000011.1"/>
</dbReference>
<proteinExistence type="predicted"/>
<dbReference type="SUPFAM" id="SSF47413">
    <property type="entry name" value="lambda repressor-like DNA-binding domains"/>
    <property type="match status" value="1"/>
</dbReference>
<name>A0A0W0V9V6_9GAMM</name>
<evidence type="ECO:0000313" key="2">
    <source>
        <dbReference type="EMBL" id="KTD16908.1"/>
    </source>
</evidence>
<dbReference type="Pfam" id="PF01381">
    <property type="entry name" value="HTH_3"/>
    <property type="match status" value="1"/>
</dbReference>
<dbReference type="Proteomes" id="UP000055035">
    <property type="component" value="Unassembled WGS sequence"/>
</dbReference>
<gene>
    <name evidence="2" type="ORF">Ljor_1214</name>
</gene>
<dbReference type="PATRIC" id="fig|456.5.peg.1295"/>
<evidence type="ECO:0000313" key="3">
    <source>
        <dbReference type="Proteomes" id="UP000055035"/>
    </source>
</evidence>
<comment type="caution">
    <text evidence="2">The sequence shown here is derived from an EMBL/GenBank/DDBJ whole genome shotgun (WGS) entry which is preliminary data.</text>
</comment>
<evidence type="ECO:0000259" key="1">
    <source>
        <dbReference type="PROSITE" id="PS50943"/>
    </source>
</evidence>
<dbReference type="Gene3D" id="1.10.260.40">
    <property type="entry name" value="lambda repressor-like DNA-binding domains"/>
    <property type="match status" value="1"/>
</dbReference>
<dbReference type="EMBL" id="LNYJ01000011">
    <property type="protein sequence ID" value="KTD16908.1"/>
    <property type="molecule type" value="Genomic_DNA"/>
</dbReference>
<organism evidence="2 3">
    <name type="scientific">Legionella jordanis</name>
    <dbReference type="NCBI Taxonomy" id="456"/>
    <lineage>
        <taxon>Bacteria</taxon>
        <taxon>Pseudomonadati</taxon>
        <taxon>Pseudomonadota</taxon>
        <taxon>Gammaproteobacteria</taxon>
        <taxon>Legionellales</taxon>
        <taxon>Legionellaceae</taxon>
        <taxon>Legionella</taxon>
    </lineage>
</organism>
<reference evidence="2 3" key="1">
    <citation type="submission" date="2015-11" db="EMBL/GenBank/DDBJ databases">
        <title>Genomic analysis of 38 Legionella species identifies large and diverse effector repertoires.</title>
        <authorList>
            <person name="Burstein D."/>
            <person name="Amaro F."/>
            <person name="Zusman T."/>
            <person name="Lifshitz Z."/>
            <person name="Cohen O."/>
            <person name="Gilbert J.A."/>
            <person name="Pupko T."/>
            <person name="Shuman H.A."/>
            <person name="Segal G."/>
        </authorList>
    </citation>
    <scope>NUCLEOTIDE SEQUENCE [LARGE SCALE GENOMIC DNA]</scope>
    <source>
        <strain evidence="2 3">BL-540</strain>
    </source>
</reference>
<protein>
    <submittedName>
        <fullName evidence="2">Phage repressor</fullName>
    </submittedName>
</protein>
<dbReference type="SMART" id="SM00530">
    <property type="entry name" value="HTH_XRE"/>
    <property type="match status" value="1"/>
</dbReference>
<keyword evidence="3" id="KW-1185">Reference proteome</keyword>
<accession>A0A0W0V9V6</accession>
<dbReference type="CDD" id="cd00093">
    <property type="entry name" value="HTH_XRE"/>
    <property type="match status" value="1"/>
</dbReference>
<dbReference type="AlphaFoldDB" id="A0A0W0V9V6"/>
<sequence length="88" mass="9708">MKKIIGSRITQARKANGLTIKVLAERTGLGAARIGNWEQGTRSPGPEEAKILSRELQVAASWLLCLTDDPRGEFMKNQIIELNHAKPN</sequence>
<feature type="domain" description="HTH cro/C1-type" evidence="1">
    <location>
        <begin position="9"/>
        <end position="63"/>
    </location>
</feature>